<evidence type="ECO:0000313" key="4">
    <source>
        <dbReference type="Proteomes" id="UP000000637"/>
    </source>
</evidence>
<feature type="transmembrane region" description="Helical" evidence="2">
    <location>
        <begin position="142"/>
        <end position="165"/>
    </location>
</feature>
<feature type="region of interest" description="Disordered" evidence="1">
    <location>
        <begin position="1"/>
        <end position="64"/>
    </location>
</feature>
<accession>A1RD40</accession>
<dbReference type="AlphaFoldDB" id="A1RD40"/>
<dbReference type="KEGG" id="aau:AAur_pTC10283"/>
<sequence length="438" mass="46815">MDRSRRRRAAEKDGDQTLEDQSFATGAAPRAVPRPHSPTCRSPCDRTSPDRRHLPRRGRPEPTGQLLARIDAMRCGCQATIPVPVDCRPVSTGSRRCGCAVGGSVDTQSERVGAFGSRRLVRAPAGVAPRGDVRDMRTSTKAIRLCAVVPAGLAGSFVAVIGLGFLPDAGLVLAFVGTLLVSLFLACGLLEAPAARVFGFARGLRPGERAVLAPTLALLEKLDLAPGRVLARLDEDARLPASPIGRGTVIVEPWLVQGVYERRLTHEDAATAIGHAVASQRVGPTRFDLAARLWALPWTLVYVVVRQIARIFSWVPAGEFAWHLRVVVGVVVVFQGFQPGGDPVLGVATGVLVALSYVAPAADRAWRAVVRRDADRIVAQRGLAGSLIHLAQWQHGSASLERVQRIRAAAAEQRAKDVETTAPDGRGALVLAHPTAFR</sequence>
<feature type="transmembrane region" description="Helical" evidence="2">
    <location>
        <begin position="320"/>
        <end position="337"/>
    </location>
</feature>
<feature type="transmembrane region" description="Helical" evidence="2">
    <location>
        <begin position="171"/>
        <end position="192"/>
    </location>
</feature>
<reference evidence="3 4" key="1">
    <citation type="journal article" date="2006" name="PLoS Genet.">
        <title>Secrets of soil survival revealed by the genome sequence of Arthrobacter aurescens TC1.</title>
        <authorList>
            <person name="Mongodin E.F."/>
            <person name="Shapir N."/>
            <person name="Daugherty S.C."/>
            <person name="DeBoy R.T."/>
            <person name="Emerson J.B."/>
            <person name="Shvartzbeyn A."/>
            <person name="Radune D."/>
            <person name="Vamathevan J."/>
            <person name="Riggs F."/>
            <person name="Grinberg V."/>
            <person name="Khouri H."/>
            <person name="Wackett L.P."/>
            <person name="Nelson K.E."/>
            <person name="Sadowsky M.J."/>
        </authorList>
    </citation>
    <scope>NUCLEOTIDE SEQUENCE [LARGE SCALE GENOMIC DNA]</scope>
    <source>
        <strain evidence="3 4">TC1</strain>
    </source>
</reference>
<dbReference type="Proteomes" id="UP000000637">
    <property type="component" value="Plasmid pTC1"/>
</dbReference>
<keyword evidence="3" id="KW-0614">Plasmid</keyword>
<evidence type="ECO:0000256" key="1">
    <source>
        <dbReference type="SAM" id="MobiDB-lite"/>
    </source>
</evidence>
<geneLocation type="plasmid" evidence="3 4">
    <name>pTC1</name>
</geneLocation>
<feature type="transmembrane region" description="Helical" evidence="2">
    <location>
        <begin position="343"/>
        <end position="362"/>
    </location>
</feature>
<gene>
    <name evidence="3" type="ordered locus">AAur_pTC10283</name>
</gene>
<evidence type="ECO:0000256" key="2">
    <source>
        <dbReference type="SAM" id="Phobius"/>
    </source>
</evidence>
<keyword evidence="4" id="KW-1185">Reference proteome</keyword>
<keyword evidence="2" id="KW-1133">Transmembrane helix</keyword>
<proteinExistence type="predicted"/>
<evidence type="ECO:0000313" key="3">
    <source>
        <dbReference type="EMBL" id="ABM10300.1"/>
    </source>
</evidence>
<protein>
    <submittedName>
        <fullName evidence="3">Uncharacterized protein</fullName>
    </submittedName>
</protein>
<keyword evidence="2" id="KW-0472">Membrane</keyword>
<keyword evidence="2" id="KW-0812">Transmembrane</keyword>
<dbReference type="HOGENOM" id="CLU_050980_0_0_11"/>
<dbReference type="EMBL" id="CP000475">
    <property type="protein sequence ID" value="ABM10300.1"/>
    <property type="molecule type" value="Genomic_DNA"/>
</dbReference>
<feature type="compositionally biased region" description="Basic and acidic residues" evidence="1">
    <location>
        <begin position="43"/>
        <end position="52"/>
    </location>
</feature>
<organism evidence="3 4">
    <name type="scientific">Paenarthrobacter aurescens (strain TC1)</name>
    <dbReference type="NCBI Taxonomy" id="290340"/>
    <lineage>
        <taxon>Bacteria</taxon>
        <taxon>Bacillati</taxon>
        <taxon>Actinomycetota</taxon>
        <taxon>Actinomycetes</taxon>
        <taxon>Micrococcales</taxon>
        <taxon>Micrococcaceae</taxon>
        <taxon>Paenarthrobacter</taxon>
    </lineage>
</organism>
<name>A1RD40_PAEAT</name>